<dbReference type="InterPro" id="IPR013216">
    <property type="entry name" value="Methyltransf_11"/>
</dbReference>
<protein>
    <submittedName>
        <fullName evidence="2">Methyltransferase family protein</fullName>
    </submittedName>
</protein>
<dbReference type="SUPFAM" id="SSF53335">
    <property type="entry name" value="S-adenosyl-L-methionine-dependent methyltransferases"/>
    <property type="match status" value="1"/>
</dbReference>
<dbReference type="OrthoDB" id="9801954at2"/>
<dbReference type="CDD" id="cd02440">
    <property type="entry name" value="AdoMet_MTases"/>
    <property type="match status" value="1"/>
</dbReference>
<accession>A0A497XAS8</accession>
<evidence type="ECO:0000259" key="1">
    <source>
        <dbReference type="Pfam" id="PF08241"/>
    </source>
</evidence>
<dbReference type="GO" id="GO:0032259">
    <property type="term" value="P:methylation"/>
    <property type="evidence" value="ECO:0007669"/>
    <property type="project" value="UniProtKB-KW"/>
</dbReference>
<dbReference type="Gene3D" id="3.40.50.150">
    <property type="entry name" value="Vaccinia Virus protein VP39"/>
    <property type="match status" value="1"/>
</dbReference>
<dbReference type="Proteomes" id="UP000268908">
    <property type="component" value="Unassembled WGS sequence"/>
</dbReference>
<evidence type="ECO:0000313" key="3">
    <source>
        <dbReference type="Proteomes" id="UP000268908"/>
    </source>
</evidence>
<dbReference type="RefSeq" id="WP_121242501.1">
    <property type="nucleotide sequence ID" value="NZ_BHVV01000003.1"/>
</dbReference>
<evidence type="ECO:0000313" key="2">
    <source>
        <dbReference type="EMBL" id="RLJ63665.1"/>
    </source>
</evidence>
<comment type="caution">
    <text evidence="2">The sequence shown here is derived from an EMBL/GenBank/DDBJ whole genome shotgun (WGS) entry which is preliminary data.</text>
</comment>
<sequence length="267" mass="30711">MMTLSDIFRFAGRLAAAHVRYGRVLLSERLFGDAGTRSRRSPVGRHSLYFAGKAVQLCRGTGVEIGSLHKRLPLVASVLYLDVRKTTELREIYRNDERVSHIGQVHLVAPGSRYPFIDDNAFDFVVSSHVLEHTCNPPRQIEEWLRIVRPGGIVYMIVPDKRFCFDRRREVTPLEHFVDEFESDAASITMDHYRDYIVNTNGEDGLVRDTSDAHIESCWRQQGSIHAHTFTADSFRQFLDFFAGRLSYQLVHFDADRLDMHAALRKL</sequence>
<keyword evidence="3" id="KW-1185">Reference proteome</keyword>
<dbReference type="GO" id="GO:0008757">
    <property type="term" value="F:S-adenosylmethionine-dependent methyltransferase activity"/>
    <property type="evidence" value="ECO:0007669"/>
    <property type="project" value="InterPro"/>
</dbReference>
<keyword evidence="2" id="KW-0489">Methyltransferase</keyword>
<gene>
    <name evidence="2" type="ORF">DFR35_2295</name>
</gene>
<organism evidence="2 3">
    <name type="scientific">Sulfurisoma sediminicola</name>
    <dbReference type="NCBI Taxonomy" id="1381557"/>
    <lineage>
        <taxon>Bacteria</taxon>
        <taxon>Pseudomonadati</taxon>
        <taxon>Pseudomonadota</taxon>
        <taxon>Betaproteobacteria</taxon>
        <taxon>Nitrosomonadales</taxon>
        <taxon>Sterolibacteriaceae</taxon>
        <taxon>Sulfurisoma</taxon>
    </lineage>
</organism>
<reference evidence="2 3" key="1">
    <citation type="submission" date="2018-10" db="EMBL/GenBank/DDBJ databases">
        <title>Genomic Encyclopedia of Type Strains, Phase IV (KMG-IV): sequencing the most valuable type-strain genomes for metagenomic binning, comparative biology and taxonomic classification.</title>
        <authorList>
            <person name="Goeker M."/>
        </authorList>
    </citation>
    <scope>NUCLEOTIDE SEQUENCE [LARGE SCALE GENOMIC DNA]</scope>
    <source>
        <strain evidence="2 3">DSM 26916</strain>
    </source>
</reference>
<dbReference type="InterPro" id="IPR029063">
    <property type="entry name" value="SAM-dependent_MTases_sf"/>
</dbReference>
<keyword evidence="2" id="KW-0808">Transferase</keyword>
<feature type="domain" description="Methyltransferase type 11" evidence="1">
    <location>
        <begin position="60"/>
        <end position="155"/>
    </location>
</feature>
<dbReference type="EMBL" id="RCCI01000006">
    <property type="protein sequence ID" value="RLJ63665.1"/>
    <property type="molecule type" value="Genomic_DNA"/>
</dbReference>
<dbReference type="Pfam" id="PF08241">
    <property type="entry name" value="Methyltransf_11"/>
    <property type="match status" value="1"/>
</dbReference>
<proteinExistence type="predicted"/>
<name>A0A497XAS8_9PROT</name>
<dbReference type="AlphaFoldDB" id="A0A497XAS8"/>